<dbReference type="RefSeq" id="WP_078761866.1">
    <property type="nucleotide sequence ID" value="NZ_FUWS01000006.1"/>
</dbReference>
<keyword evidence="1" id="KW-0472">Membrane</keyword>
<reference evidence="2 3" key="1">
    <citation type="submission" date="2017-02" db="EMBL/GenBank/DDBJ databases">
        <authorList>
            <person name="Peterson S.W."/>
        </authorList>
    </citation>
    <scope>NUCLEOTIDE SEQUENCE [LARGE SCALE GENOMIC DNA]</scope>
    <source>
        <strain evidence="2 3">DSM 45154</strain>
    </source>
</reference>
<organism evidence="2 3">
    <name type="scientific">Marinactinospora thermotolerans DSM 45154</name>
    <dbReference type="NCBI Taxonomy" id="1122192"/>
    <lineage>
        <taxon>Bacteria</taxon>
        <taxon>Bacillati</taxon>
        <taxon>Actinomycetota</taxon>
        <taxon>Actinomycetes</taxon>
        <taxon>Streptosporangiales</taxon>
        <taxon>Nocardiopsidaceae</taxon>
        <taxon>Marinactinospora</taxon>
    </lineage>
</organism>
<protein>
    <submittedName>
        <fullName evidence="2">Uncharacterized protein</fullName>
    </submittedName>
</protein>
<dbReference type="AlphaFoldDB" id="A0A1T4R6L4"/>
<proteinExistence type="predicted"/>
<dbReference type="Proteomes" id="UP000190637">
    <property type="component" value="Unassembled WGS sequence"/>
</dbReference>
<evidence type="ECO:0000313" key="2">
    <source>
        <dbReference type="EMBL" id="SKA11466.1"/>
    </source>
</evidence>
<keyword evidence="1" id="KW-1133">Transmembrane helix</keyword>
<dbReference type="STRING" id="1122192.SAMN02745673_02557"/>
<keyword evidence="1" id="KW-0812">Transmembrane</keyword>
<dbReference type="EMBL" id="FUWS01000006">
    <property type="protein sequence ID" value="SKA11466.1"/>
    <property type="molecule type" value="Genomic_DNA"/>
</dbReference>
<keyword evidence="3" id="KW-1185">Reference proteome</keyword>
<name>A0A1T4R6L4_9ACTN</name>
<dbReference type="InterPro" id="IPR045924">
    <property type="entry name" value="DUF6343"/>
</dbReference>
<evidence type="ECO:0000313" key="3">
    <source>
        <dbReference type="Proteomes" id="UP000190637"/>
    </source>
</evidence>
<evidence type="ECO:0000256" key="1">
    <source>
        <dbReference type="SAM" id="Phobius"/>
    </source>
</evidence>
<feature type="transmembrane region" description="Helical" evidence="1">
    <location>
        <begin position="48"/>
        <end position="71"/>
    </location>
</feature>
<accession>A0A1T4R6L4</accession>
<gene>
    <name evidence="2" type="ORF">SAMN02745673_02557</name>
</gene>
<feature type="transmembrane region" description="Helical" evidence="1">
    <location>
        <begin position="21"/>
        <end position="42"/>
    </location>
</feature>
<sequence length="85" mass="9082">MRGGERPGRPARGTPERPRSALNLRLALAILGVVMCVALGVLALVNGFMILAVLLGVLAIIGVVDICVVIVRRRRRGSGYDSLFE</sequence>
<dbReference type="Pfam" id="PF19870">
    <property type="entry name" value="DUF6343"/>
    <property type="match status" value="1"/>
</dbReference>